<name>A0A2D2BYC1_9RHOB</name>
<evidence type="ECO:0000313" key="3">
    <source>
        <dbReference type="Proteomes" id="UP000229314"/>
    </source>
</evidence>
<dbReference type="EMBL" id="CP024422">
    <property type="protein sequence ID" value="ATQ55270.1"/>
    <property type="molecule type" value="Genomic_DNA"/>
</dbReference>
<dbReference type="Pfam" id="PF04657">
    <property type="entry name" value="DMT_YdcZ"/>
    <property type="match status" value="1"/>
</dbReference>
<feature type="transmembrane region" description="Helical" evidence="1">
    <location>
        <begin position="97"/>
        <end position="117"/>
    </location>
</feature>
<feature type="transmembrane region" description="Helical" evidence="1">
    <location>
        <begin position="129"/>
        <end position="145"/>
    </location>
</feature>
<keyword evidence="1" id="KW-1133">Transmembrane helix</keyword>
<dbReference type="GO" id="GO:0005886">
    <property type="term" value="C:plasma membrane"/>
    <property type="evidence" value="ECO:0007669"/>
    <property type="project" value="TreeGrafter"/>
</dbReference>
<dbReference type="Proteomes" id="UP000229314">
    <property type="component" value="Chromosome"/>
</dbReference>
<keyword evidence="1" id="KW-0472">Membrane</keyword>
<keyword evidence="2" id="KW-0328">Glycosyltransferase</keyword>
<keyword evidence="1" id="KW-0812">Transmembrane</keyword>
<keyword evidence="2" id="KW-0808">Transferase</keyword>
<sequence length="147" mass="15144">MPMTLFAAILIALGGVCIAVQAPINAGLARRVESPIVAAAISFGVGFTILAGVALALGQGRSFGRAFSAEPQLWLGGFLGAFYVWAMVWSLPRLGTFTAICAVALGQIVAAIVLDRIGAFGLPVRDISVPRMLAALMVGGGLVLSRF</sequence>
<organism evidence="2 3">
    <name type="scientific">Paracoccus yeei</name>
    <dbReference type="NCBI Taxonomy" id="147645"/>
    <lineage>
        <taxon>Bacteria</taxon>
        <taxon>Pseudomonadati</taxon>
        <taxon>Pseudomonadota</taxon>
        <taxon>Alphaproteobacteria</taxon>
        <taxon>Rhodobacterales</taxon>
        <taxon>Paracoccaceae</taxon>
        <taxon>Paracoccus</taxon>
    </lineage>
</organism>
<accession>A0A2D2BYC1</accession>
<evidence type="ECO:0000256" key="1">
    <source>
        <dbReference type="SAM" id="Phobius"/>
    </source>
</evidence>
<reference evidence="2 3" key="1">
    <citation type="submission" date="2017-10" db="EMBL/GenBank/DDBJ databases">
        <title>Complete genome sequence of Paracoccus yeei TT13 isolated from human skin.</title>
        <authorList>
            <person name="Lee K."/>
            <person name="Lim J.Y."/>
            <person name="Hwang I."/>
        </authorList>
    </citation>
    <scope>NUCLEOTIDE SEQUENCE [LARGE SCALE GENOMIC DNA]</scope>
    <source>
        <strain evidence="2 3">TT13</strain>
    </source>
</reference>
<gene>
    <name evidence="2" type="ORF">PYTT13_05235</name>
</gene>
<feature type="transmembrane region" description="Helical" evidence="1">
    <location>
        <begin position="73"/>
        <end position="91"/>
    </location>
</feature>
<feature type="transmembrane region" description="Helical" evidence="1">
    <location>
        <begin position="35"/>
        <end position="57"/>
    </location>
</feature>
<dbReference type="PANTHER" id="PTHR34821">
    <property type="entry name" value="INNER MEMBRANE PROTEIN YDCZ"/>
    <property type="match status" value="1"/>
</dbReference>
<evidence type="ECO:0000313" key="2">
    <source>
        <dbReference type="EMBL" id="ATQ55270.1"/>
    </source>
</evidence>
<dbReference type="GeneID" id="78897078"/>
<dbReference type="AlphaFoldDB" id="A0A2D2BYC1"/>
<dbReference type="GO" id="GO:0016757">
    <property type="term" value="F:glycosyltransferase activity"/>
    <property type="evidence" value="ECO:0007669"/>
    <property type="project" value="UniProtKB-KW"/>
</dbReference>
<dbReference type="RefSeq" id="WP_099648427.1">
    <property type="nucleotide sequence ID" value="NZ_CAJGAB010000004.1"/>
</dbReference>
<dbReference type="PANTHER" id="PTHR34821:SF2">
    <property type="entry name" value="INNER MEMBRANE PROTEIN YDCZ"/>
    <property type="match status" value="1"/>
</dbReference>
<dbReference type="InterPro" id="IPR006750">
    <property type="entry name" value="YdcZ"/>
</dbReference>
<proteinExistence type="predicted"/>
<protein>
    <submittedName>
        <fullName evidence="2">Amidophosphoribosyltransferase</fullName>
    </submittedName>
</protein>